<proteinExistence type="predicted"/>
<accession>A0A3D8IRN5</accession>
<dbReference type="AlphaFoldDB" id="A0A3D8IRN5"/>
<dbReference type="Pfam" id="PF01936">
    <property type="entry name" value="NYN"/>
    <property type="match status" value="1"/>
</dbReference>
<comment type="caution">
    <text evidence="3">The sequence shown here is derived from an EMBL/GenBank/DDBJ whole genome shotgun (WGS) entry which is preliminary data.</text>
</comment>
<evidence type="ECO:0000256" key="1">
    <source>
        <dbReference type="SAM" id="MobiDB-lite"/>
    </source>
</evidence>
<organism evidence="3 4">
    <name type="scientific">Helicobacter didelphidarum</name>
    <dbReference type="NCBI Taxonomy" id="2040648"/>
    <lineage>
        <taxon>Bacteria</taxon>
        <taxon>Pseudomonadati</taxon>
        <taxon>Campylobacterota</taxon>
        <taxon>Epsilonproteobacteria</taxon>
        <taxon>Campylobacterales</taxon>
        <taxon>Helicobacteraceae</taxon>
        <taxon>Helicobacter</taxon>
    </lineage>
</organism>
<feature type="region of interest" description="Disordered" evidence="1">
    <location>
        <begin position="176"/>
        <end position="206"/>
    </location>
</feature>
<dbReference type="RefSeq" id="WP_115542122.1">
    <property type="nucleotide sequence ID" value="NZ_NXLQ01000001.1"/>
</dbReference>
<feature type="compositionally biased region" description="Polar residues" evidence="1">
    <location>
        <begin position="176"/>
        <end position="190"/>
    </location>
</feature>
<feature type="domain" description="NYN" evidence="2">
    <location>
        <begin position="5"/>
        <end position="120"/>
    </location>
</feature>
<evidence type="ECO:0000313" key="4">
    <source>
        <dbReference type="Proteomes" id="UP000256379"/>
    </source>
</evidence>
<dbReference type="EMBL" id="NXLQ01000001">
    <property type="protein sequence ID" value="RDU67596.1"/>
    <property type="molecule type" value="Genomic_DNA"/>
</dbReference>
<reference evidence="3 4" key="1">
    <citation type="submission" date="2018-04" db="EMBL/GenBank/DDBJ databases">
        <title>Novel Campyloabacter and Helicobacter Species and Strains.</title>
        <authorList>
            <person name="Mannion A.J."/>
            <person name="Shen Z."/>
            <person name="Fox J.G."/>
        </authorList>
    </citation>
    <scope>NUCLEOTIDE SEQUENCE [LARGE SCALE GENOMIC DNA]</scope>
    <source>
        <strain evidence="3 4">MIT 17-337</strain>
    </source>
</reference>
<evidence type="ECO:0000313" key="3">
    <source>
        <dbReference type="EMBL" id="RDU67596.1"/>
    </source>
</evidence>
<feature type="compositionally biased region" description="Basic residues" evidence="1">
    <location>
        <begin position="196"/>
        <end position="206"/>
    </location>
</feature>
<evidence type="ECO:0000259" key="2">
    <source>
        <dbReference type="Pfam" id="PF01936"/>
    </source>
</evidence>
<dbReference type="InterPro" id="IPR021139">
    <property type="entry name" value="NYN"/>
</dbReference>
<dbReference type="OrthoDB" id="5328343at2"/>
<dbReference type="GO" id="GO:0004540">
    <property type="term" value="F:RNA nuclease activity"/>
    <property type="evidence" value="ECO:0007669"/>
    <property type="project" value="InterPro"/>
</dbReference>
<dbReference type="Proteomes" id="UP000256379">
    <property type="component" value="Unassembled WGS sequence"/>
</dbReference>
<keyword evidence="4" id="KW-1185">Reference proteome</keyword>
<protein>
    <recommendedName>
        <fullName evidence="2">NYN domain-containing protein</fullName>
    </recommendedName>
</protein>
<gene>
    <name evidence="3" type="ORF">CQA53_00890</name>
</gene>
<sequence length="206" mass="23145">MAKDLALFIDCDRIDAAFMSVIFDYLQNHGYNICIKKAYVGKDNVDIWYNQLERQYCNVILGNTQANINMKISVDVAKALYQGRYHAIAIASNYKEFGVLASSIRMHGVEALCFYQASKGNEIFLKRAYNIIYDLEPTQSKTHVGSEIESAHDTLEAFESALEGLDMKLLEANLSNDTTTSKQSRSQKVAQDTKAKKSTKSSTTKK</sequence>
<name>A0A3D8IRN5_9HELI</name>